<feature type="non-terminal residue" evidence="1">
    <location>
        <position position="1"/>
    </location>
</feature>
<evidence type="ECO:0000313" key="1">
    <source>
        <dbReference type="EMBL" id="CDW25269.1"/>
    </source>
</evidence>
<accession>A0A0K2TH35</accession>
<protein>
    <submittedName>
        <fullName evidence="1">Uncharacterized protein</fullName>
    </submittedName>
</protein>
<proteinExistence type="predicted"/>
<reference evidence="1" key="1">
    <citation type="submission" date="2014-05" db="EMBL/GenBank/DDBJ databases">
        <authorList>
            <person name="Chronopoulou M."/>
        </authorList>
    </citation>
    <scope>NUCLEOTIDE SEQUENCE</scope>
    <source>
        <tissue evidence="1">Whole organism</tissue>
    </source>
</reference>
<name>A0A0K2TH35_LEPSM</name>
<organism evidence="1">
    <name type="scientific">Lepeophtheirus salmonis</name>
    <name type="common">Salmon louse</name>
    <name type="synonym">Caligus salmonis</name>
    <dbReference type="NCBI Taxonomy" id="72036"/>
    <lineage>
        <taxon>Eukaryota</taxon>
        <taxon>Metazoa</taxon>
        <taxon>Ecdysozoa</taxon>
        <taxon>Arthropoda</taxon>
        <taxon>Crustacea</taxon>
        <taxon>Multicrustacea</taxon>
        <taxon>Hexanauplia</taxon>
        <taxon>Copepoda</taxon>
        <taxon>Siphonostomatoida</taxon>
        <taxon>Caligidae</taxon>
        <taxon>Lepeophtheirus</taxon>
    </lineage>
</organism>
<dbReference type="AlphaFoldDB" id="A0A0K2TH35"/>
<sequence>LCISINLRKSDISFRRGIVKKREHYLISCTIYYFIVS</sequence>
<dbReference type="EMBL" id="HACA01007908">
    <property type="protein sequence ID" value="CDW25269.1"/>
    <property type="molecule type" value="Transcribed_RNA"/>
</dbReference>